<dbReference type="RefSeq" id="XP_008279775.1">
    <property type="nucleotide sequence ID" value="XM_008281553.1"/>
</dbReference>
<keyword evidence="4" id="KW-1185">Reference proteome</keyword>
<protein>
    <submittedName>
        <fullName evidence="3 5">PH-response regulator protein palI/RIM9-like</fullName>
    </submittedName>
</protein>
<evidence type="ECO:0000256" key="1">
    <source>
        <dbReference type="SAM" id="MobiDB-lite"/>
    </source>
</evidence>
<dbReference type="Ensembl" id="ENSSPAT00000001526.1">
    <property type="protein sequence ID" value="ENSSPAP00000001499.1"/>
    <property type="gene ID" value="ENSSPAG00000001163.1"/>
</dbReference>
<gene>
    <name evidence="5" type="primary">LOC103357138</name>
</gene>
<feature type="compositionally biased region" description="Polar residues" evidence="1">
    <location>
        <begin position="292"/>
        <end position="323"/>
    </location>
</feature>
<dbReference type="GeneTree" id="ENSGT00530000064873"/>
<dbReference type="OrthoDB" id="7617494at2759"/>
<dbReference type="InterPro" id="IPR036924">
    <property type="entry name" value="Prion/Doppel_b-ribbon_dom_sf"/>
</dbReference>
<organism evidence="3">
    <name type="scientific">Stegastes partitus</name>
    <name type="common">bicolor damselfish</name>
    <dbReference type="NCBI Taxonomy" id="144197"/>
    <lineage>
        <taxon>Eukaryota</taxon>
        <taxon>Metazoa</taxon>
        <taxon>Chordata</taxon>
        <taxon>Craniata</taxon>
        <taxon>Vertebrata</taxon>
        <taxon>Euteleostomi</taxon>
        <taxon>Actinopterygii</taxon>
        <taxon>Neopterygii</taxon>
        <taxon>Teleostei</taxon>
        <taxon>Neoteleostei</taxon>
        <taxon>Acanthomorphata</taxon>
        <taxon>Ovalentaria</taxon>
        <taxon>Pomacentridae</taxon>
        <taxon>Stegastes</taxon>
    </lineage>
</organism>
<dbReference type="GO" id="GO:0016020">
    <property type="term" value="C:membrane"/>
    <property type="evidence" value="ECO:0007669"/>
    <property type="project" value="InterPro"/>
</dbReference>
<dbReference type="GeneID" id="103357138"/>
<reference evidence="5" key="2">
    <citation type="submission" date="2025-04" db="UniProtKB">
        <authorList>
            <consortium name="RefSeq"/>
        </authorList>
    </citation>
    <scope>IDENTIFICATION</scope>
</reference>
<feature type="region of interest" description="Disordered" evidence="1">
    <location>
        <begin position="292"/>
        <end position="325"/>
    </location>
</feature>
<feature type="compositionally biased region" description="Polar residues" evidence="1">
    <location>
        <begin position="44"/>
        <end position="69"/>
    </location>
</feature>
<evidence type="ECO:0000313" key="5">
    <source>
        <dbReference type="RefSeq" id="XP_008279775.1"/>
    </source>
</evidence>
<evidence type="ECO:0000313" key="4">
    <source>
        <dbReference type="Proteomes" id="UP000694891"/>
    </source>
</evidence>
<feature type="compositionally biased region" description="Low complexity" evidence="1">
    <location>
        <begin position="33"/>
        <end position="43"/>
    </location>
</feature>
<sequence>MKLNPLSVLCLSLLLLNTPFSLAKKGGGGGFGKSFSSKKTSTSNRGSTHTNSNTGKNTKQPGQTGQGNYPRQPGAGGHPNQNPGSPYGGGYGGQGGYGGYGGQGGYGRQGGYGGYGGYGGQGGYGGYGSYGGGYINKNPNNKILSPQYGGSYGYWGYGTGYGSPFSHSVKAMGYGPSDKSRGFGRTAVVAAAGGAAAGMAVGYGIGKFPRPHFPLRNPQEEHYYNHYMYRRYGTKSTDTNDYSRDYRYDQPPETYDTYMDKCMKRNDLLPANRKPAVTPAAKSTTTTVIVSASDVGSNSTETNSSAAGNTSTPAPSTPRTLNQPEVRPVATASVAVGSNEVDDTVSIVEIGYPALIEQLKARRCLELYMIYSEKYLKRQTGGVQGLEMGLRGLLAVVTSTILMLLNSNMLTLLH</sequence>
<keyword evidence="2" id="KW-0732">Signal</keyword>
<evidence type="ECO:0000313" key="3">
    <source>
        <dbReference type="Ensembl" id="ENSSPAP00000001499.1"/>
    </source>
</evidence>
<proteinExistence type="predicted"/>
<dbReference type="Gene3D" id="1.10.790.10">
    <property type="entry name" value="Prion/Doppel protein, beta-ribbon domain"/>
    <property type="match status" value="1"/>
</dbReference>
<accession>A0A3B4Z4C6</accession>
<dbReference type="Proteomes" id="UP000694891">
    <property type="component" value="Unplaced"/>
</dbReference>
<feature type="signal peptide" evidence="2">
    <location>
        <begin position="1"/>
        <end position="23"/>
    </location>
</feature>
<dbReference type="SUPFAM" id="SSF54098">
    <property type="entry name" value="Prion-like"/>
    <property type="match status" value="1"/>
</dbReference>
<feature type="chain" id="PRO_5044591054" evidence="2">
    <location>
        <begin position="24"/>
        <end position="414"/>
    </location>
</feature>
<evidence type="ECO:0000256" key="2">
    <source>
        <dbReference type="SAM" id="SignalP"/>
    </source>
</evidence>
<dbReference type="STRING" id="144197.ENSSPAP00000001499"/>
<name>A0A3B4Z4C6_9TELE</name>
<dbReference type="AlphaFoldDB" id="A0A3B4Z4C6"/>
<feature type="region of interest" description="Disordered" evidence="1">
    <location>
        <begin position="27"/>
        <end position="90"/>
    </location>
</feature>
<dbReference type="GO" id="GO:0051260">
    <property type="term" value="P:protein homooligomerization"/>
    <property type="evidence" value="ECO:0007669"/>
    <property type="project" value="InterPro"/>
</dbReference>
<reference evidence="3" key="1">
    <citation type="submission" date="2023-09" db="UniProtKB">
        <authorList>
            <consortium name="Ensembl"/>
        </authorList>
    </citation>
    <scope>IDENTIFICATION</scope>
</reference>